<evidence type="ECO:0000313" key="3">
    <source>
        <dbReference type="Proteomes" id="UP001597110"/>
    </source>
</evidence>
<comment type="caution">
    <text evidence="2">The sequence shown here is derived from an EMBL/GenBank/DDBJ whole genome shotgun (WGS) entry which is preliminary data.</text>
</comment>
<keyword evidence="1" id="KW-1133">Transmembrane helix</keyword>
<reference evidence="3" key="1">
    <citation type="journal article" date="2019" name="Int. J. Syst. Evol. Microbiol.">
        <title>The Global Catalogue of Microorganisms (GCM) 10K type strain sequencing project: providing services to taxonomists for standard genome sequencing and annotation.</title>
        <authorList>
            <consortium name="The Broad Institute Genomics Platform"/>
            <consortium name="The Broad Institute Genome Sequencing Center for Infectious Disease"/>
            <person name="Wu L."/>
            <person name="Ma J."/>
        </authorList>
    </citation>
    <scope>NUCLEOTIDE SEQUENCE [LARGE SCALE GENOMIC DNA]</scope>
    <source>
        <strain evidence="3">CCUG 55585</strain>
    </source>
</reference>
<keyword evidence="1" id="KW-0472">Membrane</keyword>
<evidence type="ECO:0000256" key="1">
    <source>
        <dbReference type="SAM" id="Phobius"/>
    </source>
</evidence>
<keyword evidence="3" id="KW-1185">Reference proteome</keyword>
<dbReference type="Proteomes" id="UP001597110">
    <property type="component" value="Unassembled WGS sequence"/>
</dbReference>
<proteinExistence type="predicted"/>
<feature type="transmembrane region" description="Helical" evidence="1">
    <location>
        <begin position="117"/>
        <end position="135"/>
    </location>
</feature>
<organism evidence="2 3">
    <name type="scientific">Lysobacter brunescens</name>
    <dbReference type="NCBI Taxonomy" id="262323"/>
    <lineage>
        <taxon>Bacteria</taxon>
        <taxon>Pseudomonadati</taxon>
        <taxon>Pseudomonadota</taxon>
        <taxon>Gammaproteobacteria</taxon>
        <taxon>Lysobacterales</taxon>
        <taxon>Lysobacteraceae</taxon>
        <taxon>Lysobacter</taxon>
    </lineage>
</organism>
<keyword evidence="1" id="KW-0812">Transmembrane</keyword>
<accession>A0ABW2YCE8</accession>
<gene>
    <name evidence="2" type="ORF">ACFQ0E_03040</name>
</gene>
<protein>
    <submittedName>
        <fullName evidence="2">Uncharacterized protein</fullName>
    </submittedName>
</protein>
<evidence type="ECO:0000313" key="2">
    <source>
        <dbReference type="EMBL" id="MFD0724568.1"/>
    </source>
</evidence>
<dbReference type="EMBL" id="JBHTIF010000001">
    <property type="protein sequence ID" value="MFD0724568.1"/>
    <property type="molecule type" value="Genomic_DNA"/>
</dbReference>
<dbReference type="RefSeq" id="WP_386822223.1">
    <property type="nucleotide sequence ID" value="NZ_JBHTIF010000001.1"/>
</dbReference>
<sequence length="729" mass="82560">MLEPWTNDAGSINFENLPQVMNKLFGPDKIRRFIPNYVIRNPEDLLSRPYILIGSKGSGKTLLLRCKEAILKQFEEELSLVFAPYAHDLRKGHSILLTGQSIRIPARSRNMYRSVRAWFSLFYFLIACMSLIRLARHHMAPRYRVEETYDEFCRVYLQEASPVQKDLVGEVWRMYAEDQKGEFLSRIISRLVQAHHDFHIFESTAELIDLGSLPGDRRFVILIDSIDESFCDENGAALVENIGEFVGGKGDGSVPGKGIDVADTIEIWTAIQCGLADAVIKLWEKSNNRIVAYATVRGELKSAYKGDAQLKDYTLSLEYTRDDLESVFDSNVQLWMEVNQRPPSEEGHGKSAKVHETVDPREQRLKAFFRDGCQVAGEDALSRVLRHALPYPRCVVEIGREISELSNRKRQSDVRSAIERGARISCQDHLLYAVPSFLPNRGDEAEAITKRKIELLREIFKSNVIYKTIDANASNRNEEKSNHFGLQEDQFQTLIRLRQLGLIGIPIPAGGGCELDFYEDSFDGGKSERTTERIATARERLMSAPYLVAHSALAAYLGSDMIKVDRRIRPGERLPCPPQLYRPSVYIYVQNGKLMLKIDSTSADAEGQEKVVEVNDRYAKLAVSVLICAAALCKDEVSNKEVKANNDKMQMMEKRFRFNGALKDQGAVKHIASALKPLGLNIGVRKKRQLDKEHDHDLFAVQGVHASQIYLADHLEFLNRYGNSKITAE</sequence>
<name>A0ABW2YCE8_9GAMM</name>